<feature type="binding site" evidence="10">
    <location>
        <begin position="147"/>
        <end position="148"/>
    </location>
    <ligand>
        <name>thiamine diphosphate</name>
        <dbReference type="ChEBI" id="CHEBI:58937"/>
    </ligand>
</feature>
<gene>
    <name evidence="10" type="primary">dxs</name>
    <name evidence="12" type="ORF">H9660_04985</name>
</gene>
<dbReference type="InterPro" id="IPR020826">
    <property type="entry name" value="Transketolase_BS"/>
</dbReference>
<dbReference type="Pfam" id="PF02780">
    <property type="entry name" value="Transketolase_C"/>
    <property type="match status" value="1"/>
</dbReference>
<dbReference type="SMART" id="SM00861">
    <property type="entry name" value="Transket_pyr"/>
    <property type="match status" value="1"/>
</dbReference>
<dbReference type="HAMAP" id="MF_00315">
    <property type="entry name" value="DXP_synth"/>
    <property type="match status" value="1"/>
</dbReference>
<dbReference type="GO" id="GO:0008661">
    <property type="term" value="F:1-deoxy-D-xylulose-5-phosphate synthase activity"/>
    <property type="evidence" value="ECO:0007669"/>
    <property type="project" value="UniProtKB-EC"/>
</dbReference>
<feature type="binding site" evidence="10">
    <location>
        <position position="74"/>
    </location>
    <ligand>
        <name>thiamine diphosphate</name>
        <dbReference type="ChEBI" id="CHEBI:58937"/>
    </ligand>
</feature>
<keyword evidence="13" id="KW-1185">Reference proteome</keyword>
<comment type="similarity">
    <text evidence="2 10">Belongs to the transketolase family. DXPS subfamily.</text>
</comment>
<keyword evidence="4 10" id="KW-0808">Transferase</keyword>
<evidence type="ECO:0000256" key="10">
    <source>
        <dbReference type="HAMAP-Rule" id="MF_00315"/>
    </source>
</evidence>
<dbReference type="CDD" id="cd02007">
    <property type="entry name" value="TPP_DXS"/>
    <property type="match status" value="1"/>
</dbReference>
<dbReference type="PANTHER" id="PTHR43322:SF5">
    <property type="entry name" value="1-DEOXY-D-XYLULOSE-5-PHOSPHATE SYNTHASE, CHLOROPLASTIC"/>
    <property type="match status" value="1"/>
</dbReference>
<feature type="domain" description="Transketolase-like pyrimidine-binding" evidence="11">
    <location>
        <begin position="314"/>
        <end position="477"/>
    </location>
</feature>
<dbReference type="SUPFAM" id="SSF52922">
    <property type="entry name" value="TK C-terminal domain-like"/>
    <property type="match status" value="1"/>
</dbReference>
<sequence length="619" mass="68665">MGRILEKITSPEEVKKLTNVELEVLASEIREFLIDSVSKTGGHLASNLGVVELTLSLFKSFNLEKDKIVWDVGHQCYVHKILTGRKEQFDKLRKYNGLSGFPKRCESKYDAFDTGHSSTSISAALGMARARDIKKEKNEVIAVIGDGALTGGMALEALNDVGFNKTKMIIILNDNQMSISPNVGGLSMHLNKLRMEPKYNKLKSNINETLKTSKTGEKVASCISRFKDSLKQFIVPSMLFEDMGLKYIGPIDGHDIENLTEVFEMAKNIDDPVIIHVVTNKGKGYELAEKNPNKYHGVSPFDLESGETNIPSKKNYSKAFGEAMIELAREDERIVAITAAMPDGTGLNNFAKEFPNRFFDVGIAEGHATTLAAGFAAANLKPVFAVYSTFLQRAFDQVIHDVCIQNMPVVFAIDRAGLVGEDGETHQGIFDLSYLSEIPNMTVLAPKHLDEVKSMLSWALNHNGPVAIRYPRGADIYKDIIPLEKIEYGKWEKIILGDKIAILAVGKMLQHALLAREILSNKGINPMIINASFIKPLDVELLKDLVNENYNIITIEDNITNGGFGSYVLMKLNELGFKNKFKALGFNDTFVPQGDVKLLYKENKLDPEGIAESIIELIE</sequence>
<feature type="binding site" evidence="10">
    <location>
        <position position="175"/>
    </location>
    <ligand>
        <name>thiamine diphosphate</name>
        <dbReference type="ChEBI" id="CHEBI:58937"/>
    </ligand>
</feature>
<dbReference type="PROSITE" id="PS00801">
    <property type="entry name" value="TRANSKETOLASE_1"/>
    <property type="match status" value="1"/>
</dbReference>
<keyword evidence="5 10" id="KW-0479">Metal-binding</keyword>
<protein>
    <recommendedName>
        <fullName evidence="10">1-deoxy-D-xylulose-5-phosphate synthase</fullName>
        <ecNumber evidence="10">2.2.1.7</ecNumber>
    </recommendedName>
    <alternativeName>
        <fullName evidence="10">1-deoxyxylulose-5-phosphate synthase</fullName>
        <shortName evidence="10">DXP synthase</shortName>
        <shortName evidence="10">DXPS</shortName>
    </alternativeName>
</protein>
<evidence type="ECO:0000256" key="9">
    <source>
        <dbReference type="ARBA" id="ARBA00023229"/>
    </source>
</evidence>
<evidence type="ECO:0000256" key="5">
    <source>
        <dbReference type="ARBA" id="ARBA00022723"/>
    </source>
</evidence>
<dbReference type="NCBIfam" id="TIGR00204">
    <property type="entry name" value="dxs"/>
    <property type="match status" value="1"/>
</dbReference>
<dbReference type="PANTHER" id="PTHR43322">
    <property type="entry name" value="1-D-DEOXYXYLULOSE 5-PHOSPHATE SYNTHASE-RELATED"/>
    <property type="match status" value="1"/>
</dbReference>
<evidence type="ECO:0000313" key="13">
    <source>
        <dbReference type="Proteomes" id="UP000640335"/>
    </source>
</evidence>
<comment type="cofactor">
    <cofactor evidence="10">
        <name>thiamine diphosphate</name>
        <dbReference type="ChEBI" id="CHEBI:58937"/>
    </cofactor>
    <text evidence="10">Binds 1 thiamine pyrophosphate per subunit.</text>
</comment>
<keyword evidence="9 10" id="KW-0414">Isoprene biosynthesis</keyword>
<keyword evidence="6 10" id="KW-0460">Magnesium</keyword>
<dbReference type="EC" id="2.2.1.7" evidence="10"/>
<dbReference type="InterPro" id="IPR049557">
    <property type="entry name" value="Transketolase_CS"/>
</dbReference>
<evidence type="ECO:0000256" key="4">
    <source>
        <dbReference type="ARBA" id="ARBA00022679"/>
    </source>
</evidence>
<feature type="binding site" evidence="10">
    <location>
        <position position="175"/>
    </location>
    <ligand>
        <name>Mg(2+)</name>
        <dbReference type="ChEBI" id="CHEBI:18420"/>
    </ligand>
</feature>
<feature type="binding site" evidence="10">
    <location>
        <position position="146"/>
    </location>
    <ligand>
        <name>Mg(2+)</name>
        <dbReference type="ChEBI" id="CHEBI:18420"/>
    </ligand>
</feature>
<dbReference type="SUPFAM" id="SSF52518">
    <property type="entry name" value="Thiamin diphosphate-binding fold (THDP-binding)"/>
    <property type="match status" value="2"/>
</dbReference>
<comment type="pathway">
    <text evidence="1 10">Metabolic intermediate biosynthesis; 1-deoxy-D-xylulose 5-phosphate biosynthesis; 1-deoxy-D-xylulose 5-phosphate from D-glyceraldehyde 3-phosphate and pyruvate: step 1/1.</text>
</comment>
<dbReference type="InterPro" id="IPR005477">
    <property type="entry name" value="Dxylulose-5-P_synthase"/>
</dbReference>
<dbReference type="EMBL" id="JACSQZ010000012">
    <property type="protein sequence ID" value="MBD7914493.1"/>
    <property type="molecule type" value="Genomic_DNA"/>
</dbReference>
<feature type="binding site" evidence="10">
    <location>
        <begin position="115"/>
        <end position="117"/>
    </location>
    <ligand>
        <name>thiamine diphosphate</name>
        <dbReference type="ChEBI" id="CHEBI:58937"/>
    </ligand>
</feature>
<dbReference type="RefSeq" id="WP_191749159.1">
    <property type="nucleotide sequence ID" value="NZ_JACSQZ010000012.1"/>
</dbReference>
<evidence type="ECO:0000256" key="2">
    <source>
        <dbReference type="ARBA" id="ARBA00011081"/>
    </source>
</evidence>
<dbReference type="Pfam" id="PF13292">
    <property type="entry name" value="DXP_synthase_N"/>
    <property type="match status" value="1"/>
</dbReference>
<evidence type="ECO:0000313" key="12">
    <source>
        <dbReference type="EMBL" id="MBD7914493.1"/>
    </source>
</evidence>
<keyword evidence="8 10" id="KW-0786">Thiamine pyrophosphate</keyword>
<proteinExistence type="inferred from homology"/>
<evidence type="ECO:0000256" key="1">
    <source>
        <dbReference type="ARBA" id="ARBA00004980"/>
    </source>
</evidence>
<feature type="binding site" evidence="10">
    <location>
        <position position="365"/>
    </location>
    <ligand>
        <name>thiamine diphosphate</name>
        <dbReference type="ChEBI" id="CHEBI:58937"/>
    </ligand>
</feature>
<feature type="binding site" evidence="10">
    <location>
        <position position="285"/>
    </location>
    <ligand>
        <name>thiamine diphosphate</name>
        <dbReference type="ChEBI" id="CHEBI:58937"/>
    </ligand>
</feature>
<dbReference type="PROSITE" id="PS00802">
    <property type="entry name" value="TRANSKETOLASE_2"/>
    <property type="match status" value="1"/>
</dbReference>
<evidence type="ECO:0000256" key="3">
    <source>
        <dbReference type="ARBA" id="ARBA00011738"/>
    </source>
</evidence>
<comment type="function">
    <text evidence="10">Catalyzes the acyloin condensation reaction between C atoms 2 and 3 of pyruvate and glyceraldehyde 3-phosphate to yield 1-deoxy-D-xylulose-5-phosphate (DXP).</text>
</comment>
<dbReference type="InterPro" id="IPR029061">
    <property type="entry name" value="THDP-binding"/>
</dbReference>
<comment type="cofactor">
    <cofactor evidence="10">
        <name>Mg(2+)</name>
        <dbReference type="ChEBI" id="CHEBI:18420"/>
    </cofactor>
    <text evidence="10">Binds 1 Mg(2+) ion per subunit.</text>
</comment>
<dbReference type="NCBIfam" id="NF003933">
    <property type="entry name" value="PRK05444.2-2"/>
    <property type="match status" value="1"/>
</dbReference>
<keyword evidence="7 10" id="KW-0784">Thiamine biosynthesis</keyword>
<organism evidence="12 13">
    <name type="scientific">Clostridium gallinarum</name>
    <dbReference type="NCBI Taxonomy" id="2762246"/>
    <lineage>
        <taxon>Bacteria</taxon>
        <taxon>Bacillati</taxon>
        <taxon>Bacillota</taxon>
        <taxon>Clostridia</taxon>
        <taxon>Eubacteriales</taxon>
        <taxon>Clostridiaceae</taxon>
        <taxon>Clostridium</taxon>
    </lineage>
</organism>
<dbReference type="Gene3D" id="3.40.50.970">
    <property type="match status" value="2"/>
</dbReference>
<reference evidence="12 13" key="1">
    <citation type="submission" date="2020-08" db="EMBL/GenBank/DDBJ databases">
        <title>A Genomic Blueprint of the Chicken Gut Microbiome.</title>
        <authorList>
            <person name="Gilroy R."/>
            <person name="Ravi A."/>
            <person name="Getino M."/>
            <person name="Pursley I."/>
            <person name="Horton D.L."/>
            <person name="Alikhan N.-F."/>
            <person name="Baker D."/>
            <person name="Gharbi K."/>
            <person name="Hall N."/>
            <person name="Watson M."/>
            <person name="Adriaenssens E.M."/>
            <person name="Foster-Nyarko E."/>
            <person name="Jarju S."/>
            <person name="Secka A."/>
            <person name="Antonio M."/>
            <person name="Oren A."/>
            <person name="Chaudhuri R."/>
            <person name="La Ragione R.M."/>
            <person name="Hildebrand F."/>
            <person name="Pallen M.J."/>
        </authorList>
    </citation>
    <scope>NUCLEOTIDE SEQUENCE [LARGE SCALE GENOMIC DNA]</scope>
    <source>
        <strain evidence="12 13">Sa3CUN1</strain>
    </source>
</reference>
<dbReference type="Pfam" id="PF02779">
    <property type="entry name" value="Transket_pyr"/>
    <property type="match status" value="1"/>
</dbReference>
<dbReference type="CDD" id="cd07033">
    <property type="entry name" value="TPP_PYR_DXS_TK_like"/>
    <property type="match status" value="1"/>
</dbReference>
<evidence type="ECO:0000256" key="8">
    <source>
        <dbReference type="ARBA" id="ARBA00023052"/>
    </source>
</evidence>
<comment type="caution">
    <text evidence="12">The sequence shown here is derived from an EMBL/GenBank/DDBJ whole genome shotgun (WGS) entry which is preliminary data.</text>
</comment>
<name>A0ABR8Q237_9CLOT</name>
<comment type="subunit">
    <text evidence="3 10">Homodimer.</text>
</comment>
<evidence type="ECO:0000256" key="6">
    <source>
        <dbReference type="ARBA" id="ARBA00022842"/>
    </source>
</evidence>
<dbReference type="InterPro" id="IPR009014">
    <property type="entry name" value="Transketo_C/PFOR_II"/>
</dbReference>
<dbReference type="Proteomes" id="UP000640335">
    <property type="component" value="Unassembled WGS sequence"/>
</dbReference>
<dbReference type="InterPro" id="IPR005475">
    <property type="entry name" value="Transketolase-like_Pyr-bd"/>
</dbReference>
<comment type="catalytic activity">
    <reaction evidence="10">
        <text>D-glyceraldehyde 3-phosphate + pyruvate + H(+) = 1-deoxy-D-xylulose 5-phosphate + CO2</text>
        <dbReference type="Rhea" id="RHEA:12605"/>
        <dbReference type="ChEBI" id="CHEBI:15361"/>
        <dbReference type="ChEBI" id="CHEBI:15378"/>
        <dbReference type="ChEBI" id="CHEBI:16526"/>
        <dbReference type="ChEBI" id="CHEBI:57792"/>
        <dbReference type="ChEBI" id="CHEBI:59776"/>
        <dbReference type="EC" id="2.2.1.7"/>
    </reaction>
</comment>
<evidence type="ECO:0000259" key="11">
    <source>
        <dbReference type="SMART" id="SM00861"/>
    </source>
</evidence>
<accession>A0ABR8Q237</accession>
<dbReference type="Gene3D" id="3.40.50.920">
    <property type="match status" value="1"/>
</dbReference>
<dbReference type="InterPro" id="IPR033248">
    <property type="entry name" value="Transketolase_C"/>
</dbReference>
<evidence type="ECO:0000256" key="7">
    <source>
        <dbReference type="ARBA" id="ARBA00022977"/>
    </source>
</evidence>